<evidence type="ECO:0000256" key="2">
    <source>
        <dbReference type="ARBA" id="ARBA00022525"/>
    </source>
</evidence>
<dbReference type="InterPro" id="IPR052969">
    <property type="entry name" value="Thr-specific_kinase-like"/>
</dbReference>
<dbReference type="InterPro" id="IPR002035">
    <property type="entry name" value="VWF_A"/>
</dbReference>
<evidence type="ECO:0000259" key="4">
    <source>
        <dbReference type="PROSITE" id="PS50234"/>
    </source>
</evidence>
<accession>A0A7C4W0M1</accession>
<dbReference type="AlphaFoldDB" id="A0A7C4W0M1"/>
<comment type="subcellular location">
    <subcellularLocation>
        <location evidence="1">Secreted</location>
    </subcellularLocation>
</comment>
<evidence type="ECO:0000256" key="3">
    <source>
        <dbReference type="ARBA" id="ARBA00022729"/>
    </source>
</evidence>
<keyword evidence="2" id="KW-0964">Secreted</keyword>
<dbReference type="PROSITE" id="PS51257">
    <property type="entry name" value="PROKAR_LIPOPROTEIN"/>
    <property type="match status" value="1"/>
</dbReference>
<keyword evidence="3" id="KW-0732">Signal</keyword>
<dbReference type="Gene3D" id="3.40.50.410">
    <property type="entry name" value="von Willebrand factor, type A domain"/>
    <property type="match status" value="1"/>
</dbReference>
<evidence type="ECO:0000313" key="5">
    <source>
        <dbReference type="EMBL" id="HGU39768.1"/>
    </source>
</evidence>
<name>A0A7C4W0M1_9BACT</name>
<dbReference type="InterPro" id="IPR036465">
    <property type="entry name" value="vWFA_dom_sf"/>
</dbReference>
<dbReference type="CDD" id="cd00198">
    <property type="entry name" value="vWFA"/>
    <property type="match status" value="1"/>
</dbReference>
<dbReference type="Pfam" id="PF25106">
    <property type="entry name" value="VWA_4"/>
    <property type="match status" value="1"/>
</dbReference>
<comment type="caution">
    <text evidence="5">The sequence shown here is derived from an EMBL/GenBank/DDBJ whole genome shotgun (WGS) entry which is preliminary data.</text>
</comment>
<dbReference type="PANTHER" id="PTHR47763">
    <property type="entry name" value="ALPHA-PROTEIN KINASE VWKA"/>
    <property type="match status" value="1"/>
</dbReference>
<dbReference type="EMBL" id="DSZY01000006">
    <property type="protein sequence ID" value="HGU39768.1"/>
    <property type="molecule type" value="Genomic_DNA"/>
</dbReference>
<dbReference type="SUPFAM" id="SSF53300">
    <property type="entry name" value="vWA-like"/>
    <property type="match status" value="1"/>
</dbReference>
<feature type="domain" description="VWFA" evidence="4">
    <location>
        <begin position="111"/>
        <end position="345"/>
    </location>
</feature>
<organism evidence="5">
    <name type="scientific">Fervidobacterium thailandense</name>
    <dbReference type="NCBI Taxonomy" id="1008305"/>
    <lineage>
        <taxon>Bacteria</taxon>
        <taxon>Thermotogati</taxon>
        <taxon>Thermotogota</taxon>
        <taxon>Thermotogae</taxon>
        <taxon>Thermotogales</taxon>
        <taxon>Fervidobacteriaceae</taxon>
        <taxon>Fervidobacterium</taxon>
    </lineage>
</organism>
<protein>
    <submittedName>
        <fullName evidence="5">VWA domain-containing protein</fullName>
    </submittedName>
</protein>
<sequence length="345" mass="37900">MSKILTTISTIVVVFLFLYGCSDIPRVPLTIPPDPTGTTKPNISGYSTHNISGVVDKGGFLVPITLHDFNKVRLTLPDVDNARAEDFRVFEDNKEQGFLLYKESTARKKIDIAVVIDVTGSMANSINGVKNSVIGFANALKSSGMDVRIAVVPFDDYVPSSDKKYDPRFLNLSGPETAKDYVGKLIASGGSDAPENPYDAIMFAARQISWRTGSQRHIILITDAPAHYSGDGSSVSTWKKETILPHLIGYFTVHGAFVPGWYNLGATNFFDARDPREVCQRTGGLIKYTDSYGNVDLNELGIAEYVTSSWIIVFESDSPAATHTIEVFFAKGTDKRYLKLENVAY</sequence>
<gene>
    <name evidence="5" type="ORF">ENT77_00995</name>
</gene>
<proteinExistence type="predicted"/>
<dbReference type="InterPro" id="IPR056861">
    <property type="entry name" value="HMCN1-like_VWA"/>
</dbReference>
<reference evidence="5" key="1">
    <citation type="journal article" date="2020" name="mSystems">
        <title>Genome- and Community-Level Interaction Insights into Carbon Utilization and Element Cycling Functions of Hydrothermarchaeota in Hydrothermal Sediment.</title>
        <authorList>
            <person name="Zhou Z."/>
            <person name="Liu Y."/>
            <person name="Xu W."/>
            <person name="Pan J."/>
            <person name="Luo Z.H."/>
            <person name="Li M."/>
        </authorList>
    </citation>
    <scope>NUCLEOTIDE SEQUENCE [LARGE SCALE GENOMIC DNA]</scope>
    <source>
        <strain evidence="5">SpSt-609</strain>
    </source>
</reference>
<evidence type="ECO:0000256" key="1">
    <source>
        <dbReference type="ARBA" id="ARBA00004613"/>
    </source>
</evidence>
<dbReference type="PROSITE" id="PS50234">
    <property type="entry name" value="VWFA"/>
    <property type="match status" value="1"/>
</dbReference>